<sequence length="375" mass="41713">MAKGWSNEELLASVEAYRQMAEKQQAGVGYSKKQVYEKLAAQFDRTPKAFEYRMQNISAVFDELGLPWIPGLKPAVNVGTAMKATLIQLIQGKTPEDDAQPGGLEDSRNWEKALAAVEQLGGSASRKQVEAWILAREPEFNTNNLTDLYMMSVNARARGGYTQNKKPRRTDQGNRYDRLFNVGKATFELYDPVQHGIWEIYTDVSSGSRFGVSVRQVTNPVEEALAVAQAAAEQADIFDPTDVADARKRVTADIIRRRGQPAFRKALLQAYGEACAITGCNLTAVLEAAHIHPYKGDHTNLVSNGLLLRADLHTLFDLGLIAIESDMMLVRVSPKLKGTDYEKLNGSLLRQPEQKSHRVSADALDWHWSQCGWCD</sequence>
<protein>
    <submittedName>
        <fullName evidence="2">HNH endonuclease</fullName>
    </submittedName>
</protein>
<reference evidence="2 3" key="1">
    <citation type="submission" date="2019-03" db="EMBL/GenBank/DDBJ databases">
        <title>Biocontrol and xenobiotic degradation properties of endophytic Pseudomonas fluorescens strain BRZ63.</title>
        <authorList>
            <person name="Chlebek D.A."/>
            <person name="Pinski A."/>
            <person name="Zur J.P."/>
            <person name="Michalska J."/>
            <person name="Hupert-Kocurek K.T."/>
        </authorList>
    </citation>
    <scope>NUCLEOTIDE SEQUENCE [LARGE SCALE GENOMIC DNA]</scope>
    <source>
        <strain evidence="2 3">BRZ63</strain>
    </source>
</reference>
<gene>
    <name evidence="2" type="ORF">E4T65_12200</name>
</gene>
<organism evidence="2 3">
    <name type="scientific">Pseudomonas fluorescens</name>
    <dbReference type="NCBI Taxonomy" id="294"/>
    <lineage>
        <taxon>Bacteria</taxon>
        <taxon>Pseudomonadati</taxon>
        <taxon>Pseudomonadota</taxon>
        <taxon>Gammaproteobacteria</taxon>
        <taxon>Pseudomonadales</taxon>
        <taxon>Pseudomonadaceae</taxon>
        <taxon>Pseudomonas</taxon>
    </lineage>
</organism>
<dbReference type="EMBL" id="SPVI01000006">
    <property type="protein sequence ID" value="TFW43120.1"/>
    <property type="molecule type" value="Genomic_DNA"/>
</dbReference>
<keyword evidence="2" id="KW-0378">Hydrolase</keyword>
<keyword evidence="2" id="KW-0255">Endonuclease</keyword>
<keyword evidence="2" id="KW-0540">Nuclease</keyword>
<name>A0A4Y9TIB4_PSEFL</name>
<comment type="caution">
    <text evidence="2">The sequence shown here is derived from an EMBL/GenBank/DDBJ whole genome shotgun (WGS) entry which is preliminary data.</text>
</comment>
<evidence type="ECO:0000259" key="1">
    <source>
        <dbReference type="Pfam" id="PF13391"/>
    </source>
</evidence>
<dbReference type="Pfam" id="PF13391">
    <property type="entry name" value="HNH_2"/>
    <property type="match status" value="1"/>
</dbReference>
<dbReference type="AlphaFoldDB" id="A0A4Y9TIB4"/>
<proteinExistence type="predicted"/>
<evidence type="ECO:0000313" key="2">
    <source>
        <dbReference type="EMBL" id="TFW43120.1"/>
    </source>
</evidence>
<dbReference type="InterPro" id="IPR003615">
    <property type="entry name" value="HNH_nuc"/>
</dbReference>
<dbReference type="Proteomes" id="UP000297322">
    <property type="component" value="Unassembled WGS sequence"/>
</dbReference>
<feature type="domain" description="HNH nuclease" evidence="1">
    <location>
        <begin position="275"/>
        <end position="324"/>
    </location>
</feature>
<accession>A0A4Y9TIB4</accession>
<dbReference type="RefSeq" id="WP_135196422.1">
    <property type="nucleotide sequence ID" value="NZ_SPVI01000006.1"/>
</dbReference>
<evidence type="ECO:0000313" key="3">
    <source>
        <dbReference type="Proteomes" id="UP000297322"/>
    </source>
</evidence>
<dbReference type="GO" id="GO:0004519">
    <property type="term" value="F:endonuclease activity"/>
    <property type="evidence" value="ECO:0007669"/>
    <property type="project" value="UniProtKB-KW"/>
</dbReference>